<gene>
    <name evidence="2" type="ORF">PQR63_07700</name>
</gene>
<comment type="caution">
    <text evidence="2">The sequence shown here is derived from an EMBL/GenBank/DDBJ whole genome shotgun (WGS) entry which is preliminary data.</text>
</comment>
<accession>A0ABW8Z5Z0</accession>
<dbReference type="EMBL" id="JAQQFR010000004">
    <property type="protein sequence ID" value="MFL9878258.1"/>
    <property type="molecule type" value="Genomic_DNA"/>
</dbReference>
<keyword evidence="1" id="KW-0732">Signal</keyword>
<proteinExistence type="predicted"/>
<reference evidence="2 3" key="1">
    <citation type="journal article" date="2024" name="Chem. Sci.">
        <title>Discovery of megapolipeptins by genome mining of a Burkholderiales bacteria collection.</title>
        <authorList>
            <person name="Paulo B.S."/>
            <person name="Recchia M.J.J."/>
            <person name="Lee S."/>
            <person name="Fergusson C.H."/>
            <person name="Romanowski S.B."/>
            <person name="Hernandez A."/>
            <person name="Krull N."/>
            <person name="Liu D.Y."/>
            <person name="Cavanagh H."/>
            <person name="Bos A."/>
            <person name="Gray C.A."/>
            <person name="Murphy B.T."/>
            <person name="Linington R.G."/>
            <person name="Eustaquio A.S."/>
        </authorList>
    </citation>
    <scope>NUCLEOTIDE SEQUENCE [LARGE SCALE GENOMIC DNA]</scope>
    <source>
        <strain evidence="2 3">RL21-008-BIB-B</strain>
    </source>
</reference>
<dbReference type="RefSeq" id="WP_408167055.1">
    <property type="nucleotide sequence ID" value="NZ_JAQQFR010000004.1"/>
</dbReference>
<feature type="signal peptide" evidence="1">
    <location>
        <begin position="1"/>
        <end position="23"/>
    </location>
</feature>
<sequence length="172" mass="18892">MKKLLLPLFALAGFMLMPHAAFAAAPEKTLCTVGETPLFQCTIKGKQVSLCSSGGSKDDAGKLQYRFGTPQKIELSYPDTPQPANGKFFKSETGYSGGGEERIRFKNGDYDYFLFERTVRTGFGNGPNNPEFSAGVITRHGKTVTTRLCSQDGAMKPASRILPEEEFEYLDN</sequence>
<dbReference type="Proteomes" id="UP001629214">
    <property type="component" value="Unassembled WGS sequence"/>
</dbReference>
<evidence type="ECO:0000313" key="3">
    <source>
        <dbReference type="Proteomes" id="UP001629214"/>
    </source>
</evidence>
<protein>
    <submittedName>
        <fullName evidence="2">Uncharacterized protein</fullName>
    </submittedName>
</protein>
<name>A0ABW8Z5Z0_9BURK</name>
<evidence type="ECO:0000313" key="2">
    <source>
        <dbReference type="EMBL" id="MFL9878258.1"/>
    </source>
</evidence>
<feature type="chain" id="PRO_5046520870" evidence="1">
    <location>
        <begin position="24"/>
        <end position="172"/>
    </location>
</feature>
<organism evidence="2 3">
    <name type="scientific">Herbaspirillum rhizosphaerae</name>
    <dbReference type="NCBI Taxonomy" id="346179"/>
    <lineage>
        <taxon>Bacteria</taxon>
        <taxon>Pseudomonadati</taxon>
        <taxon>Pseudomonadota</taxon>
        <taxon>Betaproteobacteria</taxon>
        <taxon>Burkholderiales</taxon>
        <taxon>Oxalobacteraceae</taxon>
        <taxon>Herbaspirillum</taxon>
    </lineage>
</organism>
<keyword evidence="3" id="KW-1185">Reference proteome</keyword>
<evidence type="ECO:0000256" key="1">
    <source>
        <dbReference type="SAM" id="SignalP"/>
    </source>
</evidence>